<dbReference type="Pfam" id="PF00482">
    <property type="entry name" value="T2SSF"/>
    <property type="match status" value="2"/>
</dbReference>
<evidence type="ECO:0000256" key="7">
    <source>
        <dbReference type="ARBA" id="ARBA00022989"/>
    </source>
</evidence>
<name>A0A1I1M6K9_9GAMM</name>
<evidence type="ECO:0000256" key="4">
    <source>
        <dbReference type="ARBA" id="ARBA00022475"/>
    </source>
</evidence>
<dbReference type="InterPro" id="IPR001992">
    <property type="entry name" value="T2SS_GspF/T4SS_PilC_CS"/>
</dbReference>
<keyword evidence="6 9" id="KW-0812">Transmembrane</keyword>
<keyword evidence="13" id="KW-1185">Reference proteome</keyword>
<evidence type="ECO:0000313" key="13">
    <source>
        <dbReference type="Proteomes" id="UP000199046"/>
    </source>
</evidence>
<gene>
    <name evidence="12" type="ORF">SAMN05421848_2790</name>
</gene>
<evidence type="ECO:0000313" key="12">
    <source>
        <dbReference type="EMBL" id="SFC80412.1"/>
    </source>
</evidence>
<reference evidence="13" key="1">
    <citation type="submission" date="2016-10" db="EMBL/GenBank/DDBJ databases">
        <authorList>
            <person name="Varghese N."/>
            <person name="Submissions S."/>
        </authorList>
    </citation>
    <scope>NUCLEOTIDE SEQUENCE [LARGE SCALE GENOMIC DNA]</scope>
    <source>
        <strain evidence="13">DSM 23439</strain>
    </source>
</reference>
<comment type="subcellular location">
    <subcellularLocation>
        <location evidence="1 9">Cell inner membrane</location>
        <topology evidence="1 9">Multi-pass membrane protein</topology>
    </subcellularLocation>
</comment>
<keyword evidence="4" id="KW-1003">Cell membrane</keyword>
<dbReference type="EMBL" id="FOLY01000006">
    <property type="protein sequence ID" value="SFC80412.1"/>
    <property type="molecule type" value="Genomic_DNA"/>
</dbReference>
<feature type="transmembrane region" description="Helical" evidence="10">
    <location>
        <begin position="385"/>
        <end position="404"/>
    </location>
</feature>
<evidence type="ECO:0000256" key="8">
    <source>
        <dbReference type="ARBA" id="ARBA00023136"/>
    </source>
</evidence>
<evidence type="ECO:0000256" key="5">
    <source>
        <dbReference type="ARBA" id="ARBA00022519"/>
    </source>
</evidence>
<dbReference type="Proteomes" id="UP000199046">
    <property type="component" value="Unassembled WGS sequence"/>
</dbReference>
<dbReference type="GO" id="GO:0005886">
    <property type="term" value="C:plasma membrane"/>
    <property type="evidence" value="ECO:0007669"/>
    <property type="project" value="UniProtKB-SubCell"/>
</dbReference>
<feature type="transmembrane region" description="Helical" evidence="10">
    <location>
        <begin position="178"/>
        <end position="198"/>
    </location>
</feature>
<dbReference type="AlphaFoldDB" id="A0A1I1M6K9"/>
<dbReference type="PANTHER" id="PTHR30012">
    <property type="entry name" value="GENERAL SECRETION PATHWAY PROTEIN"/>
    <property type="match status" value="1"/>
</dbReference>
<sequence length="413" mass="45360">MAPFALSKRTSAAVSDVTTFRWMGKNARGERVRGEMHGVSDHDIRRQLSSQGVIVTRLTRKRTLPGMGHRIRGQDITLFARQMATLIRAGVPLLQSLDSVANGTNRPALRHFVETLKQDVSSGMSFSRALAAHPRHIDQLFVHLIEAGEQAGALDRMLDRVATHKERLEHLRARVRKAMYYPAAVVAVGIGVTALLLIKVVPQFENMFESFGAELPAPTRMTIALSEAAQHLWWQMLLAATTFGWLARRMVRRSPALAFQASRLMLRLPVLGPVIERAAIARFSRTLATTFAAGVPLMSALETAGGVCGNLVFEQAIERVRHDVSAGQQLHFAMRTTGLFTPMALQMVAIGEESGSLEAMLNRVADFYDDEVESRVDTLTTLMEPLIIVVLGTLVGGVVVSMYLPVFDLGSAI</sequence>
<organism evidence="12 13">
    <name type="scientific">Kushneria avicenniae</name>
    <dbReference type="NCBI Taxonomy" id="402385"/>
    <lineage>
        <taxon>Bacteria</taxon>
        <taxon>Pseudomonadati</taxon>
        <taxon>Pseudomonadota</taxon>
        <taxon>Gammaproteobacteria</taxon>
        <taxon>Oceanospirillales</taxon>
        <taxon>Halomonadaceae</taxon>
        <taxon>Kushneria</taxon>
    </lineage>
</organism>
<dbReference type="GO" id="GO:0015628">
    <property type="term" value="P:protein secretion by the type II secretion system"/>
    <property type="evidence" value="ECO:0007669"/>
    <property type="project" value="TreeGrafter"/>
</dbReference>
<protein>
    <submittedName>
        <fullName evidence="12">Type IV pilus assembly protein PilC</fullName>
    </submittedName>
</protein>
<dbReference type="STRING" id="402385.SAMN05421848_2790"/>
<feature type="domain" description="Type II secretion system protein GspF" evidence="11">
    <location>
        <begin position="283"/>
        <end position="405"/>
    </location>
</feature>
<evidence type="ECO:0000256" key="3">
    <source>
        <dbReference type="ARBA" id="ARBA00022448"/>
    </source>
</evidence>
<proteinExistence type="inferred from homology"/>
<evidence type="ECO:0000256" key="1">
    <source>
        <dbReference type="ARBA" id="ARBA00004429"/>
    </source>
</evidence>
<dbReference type="InterPro" id="IPR042094">
    <property type="entry name" value="T2SS_GspF_sf"/>
</dbReference>
<keyword evidence="5" id="KW-0997">Cell inner membrane</keyword>
<feature type="transmembrane region" description="Helical" evidence="10">
    <location>
        <begin position="231"/>
        <end position="247"/>
    </location>
</feature>
<dbReference type="InterPro" id="IPR003004">
    <property type="entry name" value="GspF/PilC"/>
</dbReference>
<dbReference type="PROSITE" id="PS00874">
    <property type="entry name" value="T2SP_F"/>
    <property type="match status" value="1"/>
</dbReference>
<keyword evidence="8 10" id="KW-0472">Membrane</keyword>
<evidence type="ECO:0000256" key="9">
    <source>
        <dbReference type="RuleBase" id="RU003923"/>
    </source>
</evidence>
<dbReference type="FunFam" id="1.20.81.30:FF:000001">
    <property type="entry name" value="Type II secretion system protein F"/>
    <property type="match status" value="2"/>
</dbReference>
<dbReference type="InterPro" id="IPR018076">
    <property type="entry name" value="T2SS_GspF_dom"/>
</dbReference>
<feature type="domain" description="Type II secretion system protein GspF" evidence="11">
    <location>
        <begin position="79"/>
        <end position="202"/>
    </location>
</feature>
<dbReference type="PRINTS" id="PR00812">
    <property type="entry name" value="BCTERIALGSPF"/>
</dbReference>
<evidence type="ECO:0000256" key="2">
    <source>
        <dbReference type="ARBA" id="ARBA00005745"/>
    </source>
</evidence>
<dbReference type="OrthoDB" id="9805682at2"/>
<evidence type="ECO:0000256" key="10">
    <source>
        <dbReference type="SAM" id="Phobius"/>
    </source>
</evidence>
<evidence type="ECO:0000259" key="11">
    <source>
        <dbReference type="Pfam" id="PF00482"/>
    </source>
</evidence>
<accession>A0A1I1M6K9</accession>
<dbReference type="RefSeq" id="WP_090135222.1">
    <property type="nucleotide sequence ID" value="NZ_FOLY01000006.1"/>
</dbReference>
<keyword evidence="3 9" id="KW-0813">Transport</keyword>
<keyword evidence="7 10" id="KW-1133">Transmembrane helix</keyword>
<evidence type="ECO:0000256" key="6">
    <source>
        <dbReference type="ARBA" id="ARBA00022692"/>
    </source>
</evidence>
<dbReference type="PANTHER" id="PTHR30012:SF7">
    <property type="entry name" value="PROTEIN TRANSPORT PROTEIN HOFC HOMOLOG"/>
    <property type="match status" value="1"/>
</dbReference>
<dbReference type="Gene3D" id="1.20.81.30">
    <property type="entry name" value="Type II secretion system (T2SS), domain F"/>
    <property type="match status" value="2"/>
</dbReference>
<comment type="similarity">
    <text evidence="2 9">Belongs to the GSP F family.</text>
</comment>